<sequence>MFLLVPQHSFCFAVPHRQTVQVHGEQVHGEQVHGEQLHGEQLQPID</sequence>
<accession>A0ABR8KHC2</accession>
<dbReference type="EMBL" id="JACJTU010000062">
    <property type="protein sequence ID" value="MBD2738928.1"/>
    <property type="molecule type" value="Genomic_DNA"/>
</dbReference>
<evidence type="ECO:0000313" key="3">
    <source>
        <dbReference type="Proteomes" id="UP000637383"/>
    </source>
</evidence>
<proteinExistence type="predicted"/>
<keyword evidence="3" id="KW-1185">Reference proteome</keyword>
<gene>
    <name evidence="2" type="ORF">H6H03_34535</name>
</gene>
<protein>
    <submittedName>
        <fullName evidence="2">Uncharacterized protein</fullName>
    </submittedName>
</protein>
<evidence type="ECO:0000256" key="1">
    <source>
        <dbReference type="SAM" id="MobiDB-lite"/>
    </source>
</evidence>
<reference evidence="2 3" key="1">
    <citation type="journal article" date="2020" name="ISME J.">
        <title>Comparative genomics reveals insights into cyanobacterial evolution and habitat adaptation.</title>
        <authorList>
            <person name="Chen M.Y."/>
            <person name="Teng W.K."/>
            <person name="Zhao L."/>
            <person name="Hu C.X."/>
            <person name="Zhou Y.K."/>
            <person name="Han B.P."/>
            <person name="Song L.R."/>
            <person name="Shu W.S."/>
        </authorList>
    </citation>
    <scope>NUCLEOTIDE SEQUENCE [LARGE SCALE GENOMIC DNA]</scope>
    <source>
        <strain evidence="2 3">FACHB-159</strain>
    </source>
</reference>
<feature type="region of interest" description="Disordered" evidence="1">
    <location>
        <begin position="25"/>
        <end position="46"/>
    </location>
</feature>
<dbReference type="Proteomes" id="UP000637383">
    <property type="component" value="Unassembled WGS sequence"/>
</dbReference>
<evidence type="ECO:0000313" key="2">
    <source>
        <dbReference type="EMBL" id="MBD2738928.1"/>
    </source>
</evidence>
<name>A0ABR8KHC2_9NOSO</name>
<feature type="compositionally biased region" description="Basic and acidic residues" evidence="1">
    <location>
        <begin position="25"/>
        <end position="38"/>
    </location>
</feature>
<organism evidence="2 3">
    <name type="scientific">Nostoc paludosum FACHB-159</name>
    <dbReference type="NCBI Taxonomy" id="2692908"/>
    <lineage>
        <taxon>Bacteria</taxon>
        <taxon>Bacillati</taxon>
        <taxon>Cyanobacteriota</taxon>
        <taxon>Cyanophyceae</taxon>
        <taxon>Nostocales</taxon>
        <taxon>Nostocaceae</taxon>
        <taxon>Nostoc</taxon>
    </lineage>
</organism>
<comment type="caution">
    <text evidence="2">The sequence shown here is derived from an EMBL/GenBank/DDBJ whole genome shotgun (WGS) entry which is preliminary data.</text>
</comment>